<comment type="similarity">
    <text evidence="2">Belongs to the mitochondrion-specific ribosomal protein mL46 family.</text>
</comment>
<evidence type="ECO:0000256" key="1">
    <source>
        <dbReference type="ARBA" id="ARBA00004173"/>
    </source>
</evidence>
<dbReference type="InterPro" id="IPR021757">
    <property type="entry name" value="Ribosomal_mL46_N"/>
</dbReference>
<dbReference type="PANTHER" id="PTHR13124:SF12">
    <property type="entry name" value="LARGE RIBOSOMAL SUBUNIT PROTEIN ML46"/>
    <property type="match status" value="1"/>
</dbReference>
<evidence type="ECO:0000313" key="9">
    <source>
        <dbReference type="EMBL" id="GIX94473.1"/>
    </source>
</evidence>
<keyword evidence="5" id="KW-0496">Mitochondrion</keyword>
<accession>A0AAV4PEM3</accession>
<dbReference type="InterPro" id="IPR040008">
    <property type="entry name" value="Ribosomal_mL46"/>
</dbReference>
<dbReference type="GO" id="GO:0003735">
    <property type="term" value="F:structural constituent of ribosome"/>
    <property type="evidence" value="ECO:0007669"/>
    <property type="project" value="InterPro"/>
</dbReference>
<evidence type="ECO:0000256" key="4">
    <source>
        <dbReference type="ARBA" id="ARBA00022980"/>
    </source>
</evidence>
<dbReference type="CDD" id="cd04661">
    <property type="entry name" value="NUDIX_MRP_L46"/>
    <property type="match status" value="1"/>
</dbReference>
<organism evidence="9 10">
    <name type="scientific">Caerostris extrusa</name>
    <name type="common">Bark spider</name>
    <name type="synonym">Caerostris bankana</name>
    <dbReference type="NCBI Taxonomy" id="172846"/>
    <lineage>
        <taxon>Eukaryota</taxon>
        <taxon>Metazoa</taxon>
        <taxon>Ecdysozoa</taxon>
        <taxon>Arthropoda</taxon>
        <taxon>Chelicerata</taxon>
        <taxon>Arachnida</taxon>
        <taxon>Araneae</taxon>
        <taxon>Araneomorphae</taxon>
        <taxon>Entelegynae</taxon>
        <taxon>Araneoidea</taxon>
        <taxon>Araneidae</taxon>
        <taxon>Caerostris</taxon>
    </lineage>
</organism>
<name>A0AAV4PEM3_CAEEX</name>
<comment type="subcellular location">
    <subcellularLocation>
        <location evidence="1">Mitochondrion</location>
    </subcellularLocation>
</comment>
<evidence type="ECO:0000256" key="6">
    <source>
        <dbReference type="ARBA" id="ARBA00023274"/>
    </source>
</evidence>
<evidence type="ECO:0000313" key="10">
    <source>
        <dbReference type="Proteomes" id="UP001054945"/>
    </source>
</evidence>
<keyword evidence="4 9" id="KW-0689">Ribosomal protein</keyword>
<protein>
    <recommendedName>
        <fullName evidence="7">Large ribosomal subunit protein mL46</fullName>
    </recommendedName>
</protein>
<dbReference type="Proteomes" id="UP001054945">
    <property type="component" value="Unassembled WGS sequence"/>
</dbReference>
<comment type="caution">
    <text evidence="9">The sequence shown here is derived from an EMBL/GenBank/DDBJ whole genome shotgun (WGS) entry which is preliminary data.</text>
</comment>
<keyword evidence="6" id="KW-0687">Ribonucleoprotein</keyword>
<dbReference type="EMBL" id="BPLR01004379">
    <property type="protein sequence ID" value="GIX94473.1"/>
    <property type="molecule type" value="Genomic_DNA"/>
</dbReference>
<keyword evidence="10" id="KW-1185">Reference proteome</keyword>
<sequence>MKIRSCISAFSRLNSCLFKNYVYNSRHLTSLVVKRQFSNTYCWWHTVAAVCLERKPVISQELTPLEQKYFQYLQKLEKEKSYLSDHEKRHLEDLKASENLKKGDLEDIDVVSKQTAQDFEDACLEELNAYKPNPRKTKADETNDRKSLQRKLDSSLVLVIKQKLGNDFRWILPQIIHEEGETLRQTAERSLHELLPDANKIQFMGNAPVGTYKYKYPKAARKDGFCGAKVFFFKSPAAGKKSRIS</sequence>
<dbReference type="AlphaFoldDB" id="A0AAV4PEM3"/>
<proteinExistence type="inferred from homology"/>
<evidence type="ECO:0000256" key="3">
    <source>
        <dbReference type="ARBA" id="ARBA00022946"/>
    </source>
</evidence>
<dbReference type="InterPro" id="IPR033650">
    <property type="entry name" value="Ribosomal_mL46_NUDIX"/>
</dbReference>
<evidence type="ECO:0000256" key="7">
    <source>
        <dbReference type="ARBA" id="ARBA00035190"/>
    </source>
</evidence>
<dbReference type="Pfam" id="PF11788">
    <property type="entry name" value="MRP-L46"/>
    <property type="match status" value="1"/>
</dbReference>
<reference evidence="9 10" key="1">
    <citation type="submission" date="2021-06" db="EMBL/GenBank/DDBJ databases">
        <title>Caerostris extrusa draft genome.</title>
        <authorList>
            <person name="Kono N."/>
            <person name="Arakawa K."/>
        </authorList>
    </citation>
    <scope>NUCLEOTIDE SEQUENCE [LARGE SCALE GENOMIC DNA]</scope>
</reference>
<dbReference type="Gene3D" id="3.90.79.10">
    <property type="entry name" value="Nucleoside Triphosphate Pyrophosphohydrolase"/>
    <property type="match status" value="1"/>
</dbReference>
<feature type="domain" description="Large ribosomal subunit protein mL46 N-terminal" evidence="8">
    <location>
        <begin position="44"/>
        <end position="140"/>
    </location>
</feature>
<evidence type="ECO:0000256" key="2">
    <source>
        <dbReference type="ARBA" id="ARBA00009070"/>
    </source>
</evidence>
<evidence type="ECO:0000256" key="5">
    <source>
        <dbReference type="ARBA" id="ARBA00023128"/>
    </source>
</evidence>
<evidence type="ECO:0000259" key="8">
    <source>
        <dbReference type="Pfam" id="PF11788"/>
    </source>
</evidence>
<keyword evidence="3" id="KW-0809">Transit peptide</keyword>
<dbReference type="PANTHER" id="PTHR13124">
    <property type="entry name" value="39S RIBOSOMAL PROTEIN L46, MITOCHONDRIAL PRECURSOR-RELATED"/>
    <property type="match status" value="1"/>
</dbReference>
<gene>
    <name evidence="9" type="primary">MRPL46</name>
    <name evidence="9" type="ORF">CEXT_62821</name>
</gene>
<dbReference type="GO" id="GO:0005762">
    <property type="term" value="C:mitochondrial large ribosomal subunit"/>
    <property type="evidence" value="ECO:0007669"/>
    <property type="project" value="TreeGrafter"/>
</dbReference>